<name>A0A1I4RSC6_9GAMM</name>
<dbReference type="InterPro" id="IPR036388">
    <property type="entry name" value="WH-like_DNA-bd_sf"/>
</dbReference>
<proteinExistence type="predicted"/>
<dbReference type="SUPFAM" id="SSF52540">
    <property type="entry name" value="P-loop containing nucleoside triphosphate hydrolases"/>
    <property type="match status" value="1"/>
</dbReference>
<dbReference type="EMBL" id="FOUE01000004">
    <property type="protein sequence ID" value="SFM54910.1"/>
    <property type="molecule type" value="Genomic_DNA"/>
</dbReference>
<dbReference type="STRING" id="488535.SAMN04487963_2911"/>
<dbReference type="Gene3D" id="1.25.40.10">
    <property type="entry name" value="Tetratricopeptide repeat domain"/>
    <property type="match status" value="1"/>
</dbReference>
<keyword evidence="1" id="KW-0805">Transcription regulation</keyword>
<dbReference type="Proteomes" id="UP000198519">
    <property type="component" value="Unassembled WGS sequence"/>
</dbReference>
<dbReference type="Pfam" id="PF00196">
    <property type="entry name" value="GerE"/>
    <property type="match status" value="1"/>
</dbReference>
<dbReference type="InterPro" id="IPR016032">
    <property type="entry name" value="Sig_transdc_resp-reg_C-effctor"/>
</dbReference>
<dbReference type="PROSITE" id="PS50043">
    <property type="entry name" value="HTH_LUXR_2"/>
    <property type="match status" value="1"/>
</dbReference>
<dbReference type="SUPFAM" id="SSF46894">
    <property type="entry name" value="C-terminal effector domain of the bipartite response regulators"/>
    <property type="match status" value="1"/>
</dbReference>
<dbReference type="SUPFAM" id="SSF48452">
    <property type="entry name" value="TPR-like"/>
    <property type="match status" value="1"/>
</dbReference>
<dbReference type="AlphaFoldDB" id="A0A1I4RSC6"/>
<dbReference type="InterPro" id="IPR011990">
    <property type="entry name" value="TPR-like_helical_dom_sf"/>
</dbReference>
<keyword evidence="3" id="KW-0804">Transcription</keyword>
<dbReference type="OrthoDB" id="1123107at2"/>
<dbReference type="InterPro" id="IPR059106">
    <property type="entry name" value="WHD_MalT"/>
</dbReference>
<gene>
    <name evidence="5" type="ORF">SAMN04487963_2911</name>
</gene>
<accession>A0A1I4RSC6</accession>
<evidence type="ECO:0000313" key="5">
    <source>
        <dbReference type="EMBL" id="SFM54910.1"/>
    </source>
</evidence>
<evidence type="ECO:0000259" key="4">
    <source>
        <dbReference type="PROSITE" id="PS50043"/>
    </source>
</evidence>
<dbReference type="GO" id="GO:0003677">
    <property type="term" value="F:DNA binding"/>
    <property type="evidence" value="ECO:0007669"/>
    <property type="project" value="UniProtKB-KW"/>
</dbReference>
<dbReference type="PROSITE" id="PS00622">
    <property type="entry name" value="HTH_LUXR_1"/>
    <property type="match status" value="1"/>
</dbReference>
<keyword evidence="6" id="KW-1185">Reference proteome</keyword>
<dbReference type="Pfam" id="PF17874">
    <property type="entry name" value="TPR_MalT"/>
    <property type="match status" value="1"/>
</dbReference>
<dbReference type="Pfam" id="PF25873">
    <property type="entry name" value="WHD_MalT"/>
    <property type="match status" value="1"/>
</dbReference>
<dbReference type="InterPro" id="IPR041617">
    <property type="entry name" value="TPR_MalT"/>
</dbReference>
<evidence type="ECO:0000313" key="6">
    <source>
        <dbReference type="Proteomes" id="UP000198519"/>
    </source>
</evidence>
<dbReference type="PRINTS" id="PR00038">
    <property type="entry name" value="HTHLUXR"/>
</dbReference>
<dbReference type="CDD" id="cd06170">
    <property type="entry name" value="LuxR_C_like"/>
    <property type="match status" value="1"/>
</dbReference>
<dbReference type="GO" id="GO:0006355">
    <property type="term" value="P:regulation of DNA-templated transcription"/>
    <property type="evidence" value="ECO:0007669"/>
    <property type="project" value="InterPro"/>
</dbReference>
<dbReference type="PANTHER" id="PTHR44688">
    <property type="entry name" value="DNA-BINDING TRANSCRIPTIONAL ACTIVATOR DEVR_DOSR"/>
    <property type="match status" value="1"/>
</dbReference>
<sequence length="895" mass="100712">MLLTTKFLKPAADVRAVNRSRLHRLLDPSPPKRLNLVVAPAGYGKTTLVSQWCVGLAENVAWLSLDENDNSPRRFWQYVIGAAQHSGVTGTDQLSRRLASFEDHEMEGAVAGLLNALTQTPALSTIVLDDFHLIQDPKIHRQFAYFIDYLPPGITVTITSRTEPELPLERWRVRQWVTDIQPQVLAFSESECRHFFRDYMALSLSDEESRQIWRQTEGWVAAMQLTALSGRSPDNADESPKTLEVGGQQINRYVFSEILDQQPEDIRQFLLDTAMTSRLSGSLCDAMRANSDSQAFLERLIRLNLFVIPLDSKNEWFRYHDLFRDALLQRARALDGDRVNLLEQRAVDWLLTHDHVQEAVAQVISRKDWARLATVLEQHGNNLIQGGHHLPVLEWLQKLPSDILINRPQLLMVRIWGLFFANRLSQIEVQLSDLEDILDRRVADSHPDAEGALALHNEISLIRSYIARSKSDDKSAQDLTQQVLREIDHTRIPLKSVTYYGLGLDYFGQGDLGAAEEALAASVRYGQLERKASTVLSSGGLLAWIQYSRGEIDQALETSTDIRTWVDDHFYDPSQPRLISCWQNSTLVEIYRERKEKELSDASLLPLLDHLENGTEPGQHVVIQHVRGHQAFSEARYEDAILALEDAESVARRRREHIVFEPPASGALLVRCHLAANEVSKAKAWLRDWQQRPQSSPLNDCQNAVSAARVHIRLGQFDLACTLLADLLTKAEAEQNSRLVIEVLLVYASSLGASGQLEEARNMLERALDYGAEGGFFQIFLDEPDSLKTLLLTTQGIQGAGHWHTRLRDALEKRVGKLPRQTTNGAGSDGLIEPLSQREQEVLGLINEGLANKDIAEKMAVAATTVKAHIRNLYGKLDVGSRTEALAKARHIGLL</sequence>
<dbReference type="InterPro" id="IPR027417">
    <property type="entry name" value="P-loop_NTPase"/>
</dbReference>
<dbReference type="Gene3D" id="1.10.10.10">
    <property type="entry name" value="Winged helix-like DNA-binding domain superfamily/Winged helix DNA-binding domain"/>
    <property type="match status" value="1"/>
</dbReference>
<protein>
    <submittedName>
        <fullName evidence="5">LuxR family transcriptional regulator, maltose regulon positive regulatory protein</fullName>
    </submittedName>
</protein>
<organism evidence="5 6">
    <name type="scientific">Marinobacter zhejiangensis</name>
    <dbReference type="NCBI Taxonomy" id="488535"/>
    <lineage>
        <taxon>Bacteria</taxon>
        <taxon>Pseudomonadati</taxon>
        <taxon>Pseudomonadota</taxon>
        <taxon>Gammaproteobacteria</taxon>
        <taxon>Pseudomonadales</taxon>
        <taxon>Marinobacteraceae</taxon>
        <taxon>Marinobacter</taxon>
    </lineage>
</organism>
<evidence type="ECO:0000256" key="3">
    <source>
        <dbReference type="ARBA" id="ARBA00023163"/>
    </source>
</evidence>
<dbReference type="PANTHER" id="PTHR44688:SF16">
    <property type="entry name" value="DNA-BINDING TRANSCRIPTIONAL ACTIVATOR DEVR_DOSR"/>
    <property type="match status" value="1"/>
</dbReference>
<dbReference type="InterPro" id="IPR000792">
    <property type="entry name" value="Tscrpt_reg_LuxR_C"/>
</dbReference>
<dbReference type="Pfam" id="PF13481">
    <property type="entry name" value="AAA_25"/>
    <property type="match status" value="1"/>
</dbReference>
<keyword evidence="2" id="KW-0238">DNA-binding</keyword>
<feature type="domain" description="HTH luxR-type" evidence="4">
    <location>
        <begin position="828"/>
        <end position="893"/>
    </location>
</feature>
<dbReference type="SMART" id="SM00421">
    <property type="entry name" value="HTH_LUXR"/>
    <property type="match status" value="1"/>
</dbReference>
<dbReference type="Gene3D" id="3.40.50.300">
    <property type="entry name" value="P-loop containing nucleotide triphosphate hydrolases"/>
    <property type="match status" value="1"/>
</dbReference>
<reference evidence="6" key="1">
    <citation type="submission" date="2016-10" db="EMBL/GenBank/DDBJ databases">
        <authorList>
            <person name="Varghese N."/>
            <person name="Submissions S."/>
        </authorList>
    </citation>
    <scope>NUCLEOTIDE SEQUENCE [LARGE SCALE GENOMIC DNA]</scope>
    <source>
        <strain evidence="6">CGMCC 1.7061</strain>
    </source>
</reference>
<evidence type="ECO:0000256" key="2">
    <source>
        <dbReference type="ARBA" id="ARBA00023125"/>
    </source>
</evidence>
<evidence type="ECO:0000256" key="1">
    <source>
        <dbReference type="ARBA" id="ARBA00023015"/>
    </source>
</evidence>